<gene>
    <name evidence="1" type="ORF">OFUS_LOCUS8416</name>
</gene>
<dbReference type="Gene3D" id="3.60.10.10">
    <property type="entry name" value="Endonuclease/exonuclease/phosphatase"/>
    <property type="match status" value="1"/>
</dbReference>
<proteinExistence type="predicted"/>
<dbReference type="AlphaFoldDB" id="A0A8J1V0K1"/>
<protein>
    <submittedName>
        <fullName evidence="1">Uncharacterized protein</fullName>
    </submittedName>
</protein>
<name>A0A8J1V0K1_OWEFU</name>
<evidence type="ECO:0000313" key="1">
    <source>
        <dbReference type="EMBL" id="CAH1781909.1"/>
    </source>
</evidence>
<dbReference type="SUPFAM" id="SSF56219">
    <property type="entry name" value="DNase I-like"/>
    <property type="match status" value="1"/>
</dbReference>
<accession>A0A8J1V0K1</accession>
<dbReference type="Proteomes" id="UP000749559">
    <property type="component" value="Unassembled WGS sequence"/>
</dbReference>
<evidence type="ECO:0000313" key="2">
    <source>
        <dbReference type="Proteomes" id="UP000749559"/>
    </source>
</evidence>
<dbReference type="InterPro" id="IPR036691">
    <property type="entry name" value="Endo/exonu/phosph_ase_sf"/>
</dbReference>
<keyword evidence="2" id="KW-1185">Reference proteome</keyword>
<organism evidence="1 2">
    <name type="scientific">Owenia fusiformis</name>
    <name type="common">Polychaete worm</name>
    <dbReference type="NCBI Taxonomy" id="6347"/>
    <lineage>
        <taxon>Eukaryota</taxon>
        <taxon>Metazoa</taxon>
        <taxon>Spiralia</taxon>
        <taxon>Lophotrochozoa</taxon>
        <taxon>Annelida</taxon>
        <taxon>Polychaeta</taxon>
        <taxon>Sedentaria</taxon>
        <taxon>Canalipalpata</taxon>
        <taxon>Sabellida</taxon>
        <taxon>Oweniida</taxon>
        <taxon>Oweniidae</taxon>
        <taxon>Owenia</taxon>
    </lineage>
</organism>
<dbReference type="EMBL" id="CAIIXF020000004">
    <property type="protein sequence ID" value="CAH1781909.1"/>
    <property type="molecule type" value="Genomic_DNA"/>
</dbReference>
<sequence>MISNLNILNWNCKGIMYGSPYLATLLPLLHIVVLTEHWLYPDSTSFLDSFDSNFSALTVCDKRLSIDYGPRRGCGGVAILYRKEFIVKPIPVNDRICGVQLLVSKDTYIFVFAVYMPCNTYPENIFLEYLDSLYEVYHKYKQLGTVVFAGDFNGHLSAKSGPRCSISPNSRGLKIEDWLLECNLFSVNSSDLADGPWFTFY</sequence>
<comment type="caution">
    <text evidence="1">The sequence shown here is derived from an EMBL/GenBank/DDBJ whole genome shotgun (WGS) entry which is preliminary data.</text>
</comment>
<feature type="non-terminal residue" evidence="1">
    <location>
        <position position="201"/>
    </location>
</feature>
<reference evidence="1" key="1">
    <citation type="submission" date="2022-03" db="EMBL/GenBank/DDBJ databases">
        <authorList>
            <person name="Martin C."/>
        </authorList>
    </citation>
    <scope>NUCLEOTIDE SEQUENCE</scope>
</reference>
<dbReference type="OrthoDB" id="6090099at2759"/>